<organism evidence="8 9">
    <name type="scientific">Ilyomonas limi</name>
    <dbReference type="NCBI Taxonomy" id="2575867"/>
    <lineage>
        <taxon>Bacteria</taxon>
        <taxon>Pseudomonadati</taxon>
        <taxon>Bacteroidota</taxon>
        <taxon>Chitinophagia</taxon>
        <taxon>Chitinophagales</taxon>
        <taxon>Chitinophagaceae</taxon>
        <taxon>Ilyomonas</taxon>
    </lineage>
</organism>
<dbReference type="SUPFAM" id="SSF103481">
    <property type="entry name" value="Multidrug resistance efflux transporter EmrE"/>
    <property type="match status" value="2"/>
</dbReference>
<dbReference type="PANTHER" id="PTHR32322:SF2">
    <property type="entry name" value="EAMA DOMAIN-CONTAINING PROTEIN"/>
    <property type="match status" value="1"/>
</dbReference>
<feature type="transmembrane region" description="Helical" evidence="6">
    <location>
        <begin position="73"/>
        <end position="91"/>
    </location>
</feature>
<feature type="domain" description="EamA" evidence="7">
    <location>
        <begin position="161"/>
        <end position="300"/>
    </location>
</feature>
<evidence type="ECO:0000313" key="9">
    <source>
        <dbReference type="Proteomes" id="UP000305848"/>
    </source>
</evidence>
<accession>A0A4U3KVT8</accession>
<feature type="transmembrane region" description="Helical" evidence="6">
    <location>
        <begin position="191"/>
        <end position="212"/>
    </location>
</feature>
<evidence type="ECO:0000256" key="4">
    <source>
        <dbReference type="ARBA" id="ARBA00022989"/>
    </source>
</evidence>
<protein>
    <submittedName>
        <fullName evidence="8">DMT family transporter</fullName>
    </submittedName>
</protein>
<feature type="transmembrane region" description="Helical" evidence="6">
    <location>
        <begin position="159"/>
        <end position="179"/>
    </location>
</feature>
<feature type="transmembrane region" description="Helical" evidence="6">
    <location>
        <begin position="37"/>
        <end position="57"/>
    </location>
</feature>
<name>A0A4U3KVT8_9BACT</name>
<comment type="similarity">
    <text evidence="2">Belongs to the EamA transporter family.</text>
</comment>
<keyword evidence="5 6" id="KW-0472">Membrane</keyword>
<dbReference type="AlphaFoldDB" id="A0A4U3KVT8"/>
<evidence type="ECO:0000256" key="2">
    <source>
        <dbReference type="ARBA" id="ARBA00007362"/>
    </source>
</evidence>
<evidence type="ECO:0000256" key="1">
    <source>
        <dbReference type="ARBA" id="ARBA00004141"/>
    </source>
</evidence>
<proteinExistence type="inferred from homology"/>
<keyword evidence="9" id="KW-1185">Reference proteome</keyword>
<dbReference type="GO" id="GO:0016020">
    <property type="term" value="C:membrane"/>
    <property type="evidence" value="ECO:0007669"/>
    <property type="project" value="UniProtKB-SubCell"/>
</dbReference>
<comment type="caution">
    <text evidence="8">The sequence shown here is derived from an EMBL/GenBank/DDBJ whole genome shotgun (WGS) entry which is preliminary data.</text>
</comment>
<feature type="transmembrane region" description="Helical" evidence="6">
    <location>
        <begin position="129"/>
        <end position="147"/>
    </location>
</feature>
<feature type="domain" description="EamA" evidence="7">
    <location>
        <begin position="11"/>
        <end position="145"/>
    </location>
</feature>
<reference evidence="8 9" key="1">
    <citation type="submission" date="2019-05" db="EMBL/GenBank/DDBJ databases">
        <title>Panacibacter sp. strain 17mud1-8 Genome sequencing and assembly.</title>
        <authorList>
            <person name="Chhetri G."/>
        </authorList>
    </citation>
    <scope>NUCLEOTIDE SEQUENCE [LARGE SCALE GENOMIC DNA]</scope>
    <source>
        <strain evidence="8 9">17mud1-8</strain>
    </source>
</reference>
<dbReference type="PANTHER" id="PTHR32322">
    <property type="entry name" value="INNER MEMBRANE TRANSPORTER"/>
    <property type="match status" value="1"/>
</dbReference>
<feature type="transmembrane region" description="Helical" evidence="6">
    <location>
        <begin position="103"/>
        <end position="122"/>
    </location>
</feature>
<dbReference type="InterPro" id="IPR050638">
    <property type="entry name" value="AA-Vitamin_Transporters"/>
</dbReference>
<feature type="transmembrane region" description="Helical" evidence="6">
    <location>
        <begin position="227"/>
        <end position="248"/>
    </location>
</feature>
<dbReference type="EMBL" id="SZQL01000024">
    <property type="protein sequence ID" value="TKK65137.1"/>
    <property type="molecule type" value="Genomic_DNA"/>
</dbReference>
<dbReference type="OrthoDB" id="369870at2"/>
<feature type="transmembrane region" description="Helical" evidence="6">
    <location>
        <begin position="260"/>
        <end position="277"/>
    </location>
</feature>
<evidence type="ECO:0000313" key="8">
    <source>
        <dbReference type="EMBL" id="TKK65137.1"/>
    </source>
</evidence>
<keyword evidence="4 6" id="KW-1133">Transmembrane helix</keyword>
<sequence>MIKLQKTRDWFLVVVVNFMWATQVPVIRLMGDKIGPMAIAFVPMLVSTIMFMPFLWAENKRRKVSVRRTWKDLGYFIIPGLIGIFLMQYLYTVGSSLTLASNAGIITLTIPVLVAIFASLLLKEKMNIVRIAGFIITLAGVLLTSLPDIKGASFSENSYFKGNLIFLLACACAAFFNTYSKVLIDKGFTELEILVYCSTIGSIACIPLLIWVEPLHISVIIHSGTTVLFGLLELSFIVYGVSMLLFFYILKRMDVTQAILGNYLLPFFIALLGILLLNEKITAAMIVGGIIIFAGTLMVTVYEKQLLSLFTGKNKDRPVENDIAQKDIYMANKTHL</sequence>
<dbReference type="Pfam" id="PF00892">
    <property type="entry name" value="EamA"/>
    <property type="match status" value="2"/>
</dbReference>
<dbReference type="InterPro" id="IPR037185">
    <property type="entry name" value="EmrE-like"/>
</dbReference>
<evidence type="ECO:0000256" key="5">
    <source>
        <dbReference type="ARBA" id="ARBA00023136"/>
    </source>
</evidence>
<keyword evidence="3 6" id="KW-0812">Transmembrane</keyword>
<evidence type="ECO:0000256" key="3">
    <source>
        <dbReference type="ARBA" id="ARBA00022692"/>
    </source>
</evidence>
<feature type="transmembrane region" description="Helical" evidence="6">
    <location>
        <begin position="283"/>
        <end position="302"/>
    </location>
</feature>
<dbReference type="Proteomes" id="UP000305848">
    <property type="component" value="Unassembled WGS sequence"/>
</dbReference>
<gene>
    <name evidence="8" type="ORF">FC093_20955</name>
</gene>
<feature type="transmembrane region" description="Helical" evidence="6">
    <location>
        <begin position="12"/>
        <end position="31"/>
    </location>
</feature>
<dbReference type="InterPro" id="IPR000620">
    <property type="entry name" value="EamA_dom"/>
</dbReference>
<evidence type="ECO:0000259" key="7">
    <source>
        <dbReference type="Pfam" id="PF00892"/>
    </source>
</evidence>
<comment type="subcellular location">
    <subcellularLocation>
        <location evidence="1">Membrane</location>
        <topology evidence="1">Multi-pass membrane protein</topology>
    </subcellularLocation>
</comment>
<dbReference type="RefSeq" id="WP_137263774.1">
    <property type="nucleotide sequence ID" value="NZ_SZQL01000024.1"/>
</dbReference>
<evidence type="ECO:0000256" key="6">
    <source>
        <dbReference type="SAM" id="Phobius"/>
    </source>
</evidence>